<gene>
    <name evidence="2" type="ORF">GCM10009798_10580</name>
</gene>
<dbReference type="SUPFAM" id="SSF46955">
    <property type="entry name" value="Putative DNA-binding domain"/>
    <property type="match status" value="1"/>
</dbReference>
<evidence type="ECO:0000313" key="3">
    <source>
        <dbReference type="Proteomes" id="UP001500571"/>
    </source>
</evidence>
<proteinExistence type="predicted"/>
<evidence type="ECO:0000259" key="1">
    <source>
        <dbReference type="Pfam" id="PF12728"/>
    </source>
</evidence>
<keyword evidence="3" id="KW-1185">Reference proteome</keyword>
<dbReference type="InterPro" id="IPR010093">
    <property type="entry name" value="SinI_DNA-bd"/>
</dbReference>
<dbReference type="InterPro" id="IPR009061">
    <property type="entry name" value="DNA-bd_dom_put_sf"/>
</dbReference>
<organism evidence="2 3">
    <name type="scientific">Nocardioides panacihumi</name>
    <dbReference type="NCBI Taxonomy" id="400774"/>
    <lineage>
        <taxon>Bacteria</taxon>
        <taxon>Bacillati</taxon>
        <taxon>Actinomycetota</taxon>
        <taxon>Actinomycetes</taxon>
        <taxon>Propionibacteriales</taxon>
        <taxon>Nocardioidaceae</taxon>
        <taxon>Nocardioides</taxon>
    </lineage>
</organism>
<dbReference type="EMBL" id="BAAAPB010000001">
    <property type="protein sequence ID" value="GAA1953292.1"/>
    <property type="molecule type" value="Genomic_DNA"/>
</dbReference>
<dbReference type="Proteomes" id="UP001500571">
    <property type="component" value="Unassembled WGS sequence"/>
</dbReference>
<name>A0ABN2QJ07_9ACTN</name>
<dbReference type="NCBIfam" id="TIGR01764">
    <property type="entry name" value="excise"/>
    <property type="match status" value="1"/>
</dbReference>
<reference evidence="2 3" key="1">
    <citation type="journal article" date="2019" name="Int. J. Syst. Evol. Microbiol.">
        <title>The Global Catalogue of Microorganisms (GCM) 10K type strain sequencing project: providing services to taxonomists for standard genome sequencing and annotation.</title>
        <authorList>
            <consortium name="The Broad Institute Genomics Platform"/>
            <consortium name="The Broad Institute Genome Sequencing Center for Infectious Disease"/>
            <person name="Wu L."/>
            <person name="Ma J."/>
        </authorList>
    </citation>
    <scope>NUCLEOTIDE SEQUENCE [LARGE SCALE GENOMIC DNA]</scope>
    <source>
        <strain evidence="2 3">JCM 15309</strain>
    </source>
</reference>
<comment type="caution">
    <text evidence="2">The sequence shown here is derived from an EMBL/GenBank/DDBJ whole genome shotgun (WGS) entry which is preliminary data.</text>
</comment>
<feature type="domain" description="Helix-turn-helix" evidence="1">
    <location>
        <begin position="10"/>
        <end position="57"/>
    </location>
</feature>
<sequence>MTVAVTPRVVSLAQAATMLSVSTRTVRRYVDSGHLEAIRIGTKTLRIRVESLQRMLDGTQA</sequence>
<accession>A0ABN2QJ07</accession>
<dbReference type="InterPro" id="IPR041657">
    <property type="entry name" value="HTH_17"/>
</dbReference>
<dbReference type="Pfam" id="PF12728">
    <property type="entry name" value="HTH_17"/>
    <property type="match status" value="1"/>
</dbReference>
<evidence type="ECO:0000313" key="2">
    <source>
        <dbReference type="EMBL" id="GAA1953292.1"/>
    </source>
</evidence>
<protein>
    <recommendedName>
        <fullName evidence="1">Helix-turn-helix domain-containing protein</fullName>
    </recommendedName>
</protein>
<dbReference type="RefSeq" id="WP_344043143.1">
    <property type="nucleotide sequence ID" value="NZ_BAAAPB010000001.1"/>
</dbReference>